<dbReference type="Pfam" id="PF00903">
    <property type="entry name" value="Glyoxalase"/>
    <property type="match status" value="1"/>
</dbReference>
<dbReference type="InterPro" id="IPR029068">
    <property type="entry name" value="Glyas_Bleomycin-R_OHBP_Dase"/>
</dbReference>
<accession>A0A2V5KGR4</accession>
<proteinExistence type="predicted"/>
<dbReference type="InterPro" id="IPR051785">
    <property type="entry name" value="MMCE/EMCE_epimerase"/>
</dbReference>
<keyword evidence="4" id="KW-1185">Reference proteome</keyword>
<dbReference type="InterPro" id="IPR004360">
    <property type="entry name" value="Glyas_Fos-R_dOase_dom"/>
</dbReference>
<organism evidence="3 4">
    <name type="scientific">Paenibacillus flagellatus</name>
    <dbReference type="NCBI Taxonomy" id="2211139"/>
    <lineage>
        <taxon>Bacteria</taxon>
        <taxon>Bacillati</taxon>
        <taxon>Bacillota</taxon>
        <taxon>Bacilli</taxon>
        <taxon>Bacillales</taxon>
        <taxon>Paenibacillaceae</taxon>
        <taxon>Paenibacillus</taxon>
    </lineage>
</organism>
<dbReference type="Proteomes" id="UP000247476">
    <property type="component" value="Unassembled WGS sequence"/>
</dbReference>
<evidence type="ECO:0000313" key="4">
    <source>
        <dbReference type="Proteomes" id="UP000247476"/>
    </source>
</evidence>
<reference evidence="3 4" key="1">
    <citation type="submission" date="2018-05" db="EMBL/GenBank/DDBJ databases">
        <title>Paenibacillus flagellatus sp. nov., isolated from selenium mineral soil.</title>
        <authorList>
            <person name="Dai X."/>
        </authorList>
    </citation>
    <scope>NUCLEOTIDE SEQUENCE [LARGE SCALE GENOMIC DNA]</scope>
    <source>
        <strain evidence="3 4">DXL2</strain>
    </source>
</reference>
<gene>
    <name evidence="3" type="ORF">DLM86_03690</name>
</gene>
<dbReference type="EMBL" id="QJVJ01000001">
    <property type="protein sequence ID" value="PYI57603.1"/>
    <property type="molecule type" value="Genomic_DNA"/>
</dbReference>
<sequence>MDRSVHRCVPARRSACRRSRLSGADGCRNPRGAKGRSEPDQLCVHRSGRLLHPAVDEFLIFFSNDVSFRACDSFIIRNHSFRREVVIEPMGEKDNPLRLSGWVQFYHHVRDVDRAKRWYADVIGMEPSHEAEHGGVKLAFLRISDSRPNVEFALVQSDKENPKTHAVLDFRVDDLEAARARIAAKGVEVSDIRRVTETRRDVELIDPDGVPVLLHERVEVGAAEAKPRPADKEREPV</sequence>
<dbReference type="PROSITE" id="PS51819">
    <property type="entry name" value="VOC"/>
    <property type="match status" value="1"/>
</dbReference>
<keyword evidence="1" id="KW-0479">Metal-binding</keyword>
<evidence type="ECO:0000259" key="2">
    <source>
        <dbReference type="PROSITE" id="PS51819"/>
    </source>
</evidence>
<dbReference type="SUPFAM" id="SSF54593">
    <property type="entry name" value="Glyoxalase/Bleomycin resistance protein/Dihydroxybiphenyl dioxygenase"/>
    <property type="match status" value="1"/>
</dbReference>
<dbReference type="GO" id="GO:0046491">
    <property type="term" value="P:L-methylmalonyl-CoA metabolic process"/>
    <property type="evidence" value="ECO:0007669"/>
    <property type="project" value="TreeGrafter"/>
</dbReference>
<dbReference type="GO" id="GO:0046872">
    <property type="term" value="F:metal ion binding"/>
    <property type="evidence" value="ECO:0007669"/>
    <property type="project" value="UniProtKB-KW"/>
</dbReference>
<evidence type="ECO:0000313" key="3">
    <source>
        <dbReference type="EMBL" id="PYI57603.1"/>
    </source>
</evidence>
<dbReference type="AlphaFoldDB" id="A0A2V5KGR4"/>
<dbReference type="PANTHER" id="PTHR43048">
    <property type="entry name" value="METHYLMALONYL-COA EPIMERASE"/>
    <property type="match status" value="1"/>
</dbReference>
<feature type="domain" description="VOC" evidence="2">
    <location>
        <begin position="98"/>
        <end position="217"/>
    </location>
</feature>
<dbReference type="GO" id="GO:0004493">
    <property type="term" value="F:methylmalonyl-CoA epimerase activity"/>
    <property type="evidence" value="ECO:0007669"/>
    <property type="project" value="TreeGrafter"/>
</dbReference>
<evidence type="ECO:0000256" key="1">
    <source>
        <dbReference type="ARBA" id="ARBA00022723"/>
    </source>
</evidence>
<dbReference type="PANTHER" id="PTHR43048:SF3">
    <property type="entry name" value="METHYLMALONYL-COA EPIMERASE, MITOCHONDRIAL"/>
    <property type="match status" value="1"/>
</dbReference>
<dbReference type="Gene3D" id="3.10.180.10">
    <property type="entry name" value="2,3-Dihydroxybiphenyl 1,2-Dioxygenase, domain 1"/>
    <property type="match status" value="1"/>
</dbReference>
<protein>
    <recommendedName>
        <fullName evidence="2">VOC domain-containing protein</fullName>
    </recommendedName>
</protein>
<dbReference type="InterPro" id="IPR037523">
    <property type="entry name" value="VOC_core"/>
</dbReference>
<name>A0A2V5KGR4_9BACL</name>
<comment type="caution">
    <text evidence="3">The sequence shown here is derived from an EMBL/GenBank/DDBJ whole genome shotgun (WGS) entry which is preliminary data.</text>
</comment>